<name>A0A9X4BJ84_9GAMM</name>
<evidence type="ECO:0000256" key="1">
    <source>
        <dbReference type="ARBA" id="ARBA00008987"/>
    </source>
</evidence>
<dbReference type="Proteomes" id="UP001139971">
    <property type="component" value="Unassembled WGS sequence"/>
</dbReference>
<dbReference type="PROSITE" id="PS00194">
    <property type="entry name" value="THIOREDOXIN_1"/>
    <property type="match status" value="1"/>
</dbReference>
<dbReference type="CDD" id="cd02956">
    <property type="entry name" value="ybbN"/>
    <property type="match status" value="1"/>
</dbReference>
<dbReference type="InterPro" id="IPR013766">
    <property type="entry name" value="Thioredoxin_domain"/>
</dbReference>
<evidence type="ECO:0000256" key="6">
    <source>
        <dbReference type="NCBIfam" id="TIGR01068"/>
    </source>
</evidence>
<dbReference type="PROSITE" id="PS51352">
    <property type="entry name" value="THIOREDOXIN_2"/>
    <property type="match status" value="1"/>
</dbReference>
<protein>
    <recommendedName>
        <fullName evidence="6">Thioredoxin</fullName>
    </recommendedName>
</protein>
<dbReference type="PANTHER" id="PTHR45663:SF11">
    <property type="entry name" value="GEO12009P1"/>
    <property type="match status" value="1"/>
</dbReference>
<comment type="caution">
    <text evidence="8">The sequence shown here is derived from an EMBL/GenBank/DDBJ whole genome shotgun (WGS) entry which is preliminary data.</text>
</comment>
<dbReference type="RefSeq" id="WP_263543163.1">
    <property type="nucleotide sequence ID" value="NZ_JAOVZO020000003.1"/>
</dbReference>
<dbReference type="Gene3D" id="1.25.40.10">
    <property type="entry name" value="Tetratricopeptide repeat domain"/>
    <property type="match status" value="2"/>
</dbReference>
<dbReference type="GO" id="GO:0015035">
    <property type="term" value="F:protein-disulfide reductase activity"/>
    <property type="evidence" value="ECO:0007669"/>
    <property type="project" value="UniProtKB-UniRule"/>
</dbReference>
<dbReference type="Gene3D" id="3.40.30.10">
    <property type="entry name" value="Glutaredoxin"/>
    <property type="match status" value="1"/>
</dbReference>
<dbReference type="Pfam" id="PF14559">
    <property type="entry name" value="TPR_19"/>
    <property type="match status" value="1"/>
</dbReference>
<sequence length="285" mass="30552">MAESPYVFDATQTNFESDVIKASLTQPVLVDFWAAWCAPCRQLGPVLEKLADEFAGGFRLAKVDTDAEGQIASIFGIRSLPTVVLVKDGQLVDGFSGALPESQVREFLKRNGIAAGEPPADEPEPLDDETPVEAIARLQQAIAAEPDNGELKLDLALALMQAGNAAAAEAELDNLPPKYATDSKATRLRSQLDLARALDGAPPLAELRERIARDAGDHAARDLLGVRLLLGGDAAGGLDAFLHILKAQRDWNEGQAKKRLIAAFNVLDDADLVGAYRRKMASVLF</sequence>
<dbReference type="InterPro" id="IPR011990">
    <property type="entry name" value="TPR-like_helical_dom_sf"/>
</dbReference>
<evidence type="ECO:0000256" key="3">
    <source>
        <dbReference type="ARBA" id="ARBA00022982"/>
    </source>
</evidence>
<proteinExistence type="inferred from homology"/>
<dbReference type="SUPFAM" id="SSF52833">
    <property type="entry name" value="Thioredoxin-like"/>
    <property type="match status" value="1"/>
</dbReference>
<dbReference type="Pfam" id="PF00085">
    <property type="entry name" value="Thioredoxin"/>
    <property type="match status" value="1"/>
</dbReference>
<reference evidence="8" key="1">
    <citation type="submission" date="2023-02" db="EMBL/GenBank/DDBJ databases">
        <title>Tahibacter soli sp. nov. isolated from soil.</title>
        <authorList>
            <person name="Baek J.H."/>
            <person name="Lee J.K."/>
            <person name="Choi D.G."/>
            <person name="Jeon C.O."/>
        </authorList>
    </citation>
    <scope>NUCLEOTIDE SEQUENCE</scope>
    <source>
        <strain evidence="8">BL</strain>
    </source>
</reference>
<evidence type="ECO:0000256" key="4">
    <source>
        <dbReference type="ARBA" id="ARBA00023157"/>
    </source>
</evidence>
<evidence type="ECO:0000259" key="7">
    <source>
        <dbReference type="PROSITE" id="PS51352"/>
    </source>
</evidence>
<dbReference type="GO" id="GO:0006950">
    <property type="term" value="P:response to stress"/>
    <property type="evidence" value="ECO:0007669"/>
    <property type="project" value="UniProtKB-ARBA"/>
</dbReference>
<keyword evidence="4" id="KW-1015">Disulfide bond</keyword>
<keyword evidence="3" id="KW-0249">Electron transport</keyword>
<dbReference type="EMBL" id="JAOVZO020000003">
    <property type="protein sequence ID" value="MDC8011894.1"/>
    <property type="molecule type" value="Genomic_DNA"/>
</dbReference>
<dbReference type="InterPro" id="IPR017937">
    <property type="entry name" value="Thioredoxin_CS"/>
</dbReference>
<gene>
    <name evidence="8" type="primary">trxA</name>
    <name evidence="8" type="ORF">OD750_004965</name>
</gene>
<comment type="similarity">
    <text evidence="1">Belongs to the thioredoxin family.</text>
</comment>
<dbReference type="GO" id="GO:0005737">
    <property type="term" value="C:cytoplasm"/>
    <property type="evidence" value="ECO:0007669"/>
    <property type="project" value="TreeGrafter"/>
</dbReference>
<dbReference type="PANTHER" id="PTHR45663">
    <property type="entry name" value="GEO12009P1"/>
    <property type="match status" value="1"/>
</dbReference>
<accession>A0A9X4BJ84</accession>
<feature type="domain" description="Thioredoxin" evidence="7">
    <location>
        <begin position="1"/>
        <end position="113"/>
    </location>
</feature>
<dbReference type="InterPro" id="IPR036249">
    <property type="entry name" value="Thioredoxin-like_sf"/>
</dbReference>
<dbReference type="NCBIfam" id="TIGR01068">
    <property type="entry name" value="thioredoxin"/>
    <property type="match status" value="1"/>
</dbReference>
<dbReference type="AlphaFoldDB" id="A0A9X4BJ84"/>
<keyword evidence="9" id="KW-1185">Reference proteome</keyword>
<evidence type="ECO:0000313" key="9">
    <source>
        <dbReference type="Proteomes" id="UP001139971"/>
    </source>
</evidence>
<dbReference type="FunFam" id="3.40.30.10:FF:000001">
    <property type="entry name" value="Thioredoxin"/>
    <property type="match status" value="1"/>
</dbReference>
<dbReference type="InterPro" id="IPR005746">
    <property type="entry name" value="Thioredoxin"/>
</dbReference>
<dbReference type="PRINTS" id="PR00421">
    <property type="entry name" value="THIOREDOXIN"/>
</dbReference>
<evidence type="ECO:0000256" key="2">
    <source>
        <dbReference type="ARBA" id="ARBA00022448"/>
    </source>
</evidence>
<organism evidence="8 9">
    <name type="scientific">Tahibacter soli</name>
    <dbReference type="NCBI Taxonomy" id="2983605"/>
    <lineage>
        <taxon>Bacteria</taxon>
        <taxon>Pseudomonadati</taxon>
        <taxon>Pseudomonadota</taxon>
        <taxon>Gammaproteobacteria</taxon>
        <taxon>Lysobacterales</taxon>
        <taxon>Rhodanobacteraceae</taxon>
        <taxon>Tahibacter</taxon>
    </lineage>
</organism>
<dbReference type="Pfam" id="PF14561">
    <property type="entry name" value="TPR_20"/>
    <property type="match status" value="1"/>
</dbReference>
<evidence type="ECO:0000313" key="8">
    <source>
        <dbReference type="EMBL" id="MDC8011894.1"/>
    </source>
</evidence>
<keyword evidence="5" id="KW-0676">Redox-active center</keyword>
<keyword evidence="2" id="KW-0813">Transport</keyword>
<evidence type="ECO:0000256" key="5">
    <source>
        <dbReference type="ARBA" id="ARBA00023284"/>
    </source>
</evidence>